<protein>
    <recommendedName>
        <fullName evidence="1">YqgU-like 6-bladed beta-propeller domain-containing protein</fullName>
    </recommendedName>
</protein>
<accession>A0ABU8F7D0</accession>
<feature type="domain" description="YqgU-like 6-bladed beta-propeller" evidence="1">
    <location>
        <begin position="95"/>
        <end position="346"/>
    </location>
</feature>
<organism evidence="2 3">
    <name type="scientific">Psychrobacillus mangrovi</name>
    <dbReference type="NCBI Taxonomy" id="3117745"/>
    <lineage>
        <taxon>Bacteria</taxon>
        <taxon>Bacillati</taxon>
        <taxon>Bacillota</taxon>
        <taxon>Bacilli</taxon>
        <taxon>Bacillales</taxon>
        <taxon>Bacillaceae</taxon>
        <taxon>Psychrobacillus</taxon>
    </lineage>
</organism>
<dbReference type="RefSeq" id="WP_336498477.1">
    <property type="nucleotide sequence ID" value="NZ_JBAWSY010000013.1"/>
</dbReference>
<reference evidence="2 3" key="1">
    <citation type="submission" date="2024-01" db="EMBL/GenBank/DDBJ databases">
        <title>Seven novel Bacillus-like species.</title>
        <authorList>
            <person name="Liu G."/>
        </authorList>
    </citation>
    <scope>NUCLEOTIDE SEQUENCE [LARGE SCALE GENOMIC DNA]</scope>
    <source>
        <strain evidence="2 3">FJAT-51614</strain>
    </source>
</reference>
<sequence>MKRIGILIVFILLLQACTETKIPVKEQVKTPITEEVSVPENTSPSLTKEIPSISMASSSFHSVIGWLSNDDIAFVLMDKGQWTVQSYSVSHDTWKVIYTSSLPIIQASIHPNKELILLHTSNNSSSAEVQIIHKNGYLVQSLTFESDELYMDWHPTNQDLIVFTTFYEDWTFNTFVYDGSTQKLQAIEVENPFVKWYDEEHLMVFRGSESSLDGYELMLYSIQDKSLKETGITHLVDVQNLGESLLYIQINEPKNIYEYRLQDKLENFIEWTSPAISNYSEWVIPTISIVNTDELFIIKPIQAGNIDEIEQKGVLSFFSMEGEQELGEISTQPIDCAPNRETCLAGYEKDHWIQIKPFEEQRWLQLKE</sequence>
<gene>
    <name evidence="2" type="ORF">WAX74_14895</name>
</gene>
<proteinExistence type="predicted"/>
<evidence type="ECO:0000313" key="3">
    <source>
        <dbReference type="Proteomes" id="UP001364890"/>
    </source>
</evidence>
<name>A0ABU8F7D0_9BACI</name>
<dbReference type="Proteomes" id="UP001364890">
    <property type="component" value="Unassembled WGS sequence"/>
</dbReference>
<dbReference type="Pfam" id="PF21101">
    <property type="entry name" value="YqgU"/>
    <property type="match status" value="1"/>
</dbReference>
<dbReference type="PROSITE" id="PS51257">
    <property type="entry name" value="PROKAR_LIPOPROTEIN"/>
    <property type="match status" value="1"/>
</dbReference>
<dbReference type="SUPFAM" id="SSF69304">
    <property type="entry name" value="Tricorn protease N-terminal domain"/>
    <property type="match status" value="1"/>
</dbReference>
<keyword evidence="3" id="KW-1185">Reference proteome</keyword>
<dbReference type="InterPro" id="IPR048421">
    <property type="entry name" value="YqgU_beta-prop"/>
</dbReference>
<comment type="caution">
    <text evidence="2">The sequence shown here is derived from an EMBL/GenBank/DDBJ whole genome shotgun (WGS) entry which is preliminary data.</text>
</comment>
<evidence type="ECO:0000259" key="1">
    <source>
        <dbReference type="Pfam" id="PF21101"/>
    </source>
</evidence>
<dbReference type="EMBL" id="JBAWSY010000013">
    <property type="protein sequence ID" value="MEI4770908.1"/>
    <property type="molecule type" value="Genomic_DNA"/>
</dbReference>
<evidence type="ECO:0000313" key="2">
    <source>
        <dbReference type="EMBL" id="MEI4770908.1"/>
    </source>
</evidence>